<proteinExistence type="inferred from homology"/>
<dbReference type="GO" id="GO:0000272">
    <property type="term" value="P:polysaccharide catabolic process"/>
    <property type="evidence" value="ECO:0007669"/>
    <property type="project" value="InterPro"/>
</dbReference>
<dbReference type="InterPro" id="IPR001547">
    <property type="entry name" value="Glyco_hydro_5"/>
</dbReference>
<dbReference type="Pfam" id="PF00150">
    <property type="entry name" value="Cellulase"/>
    <property type="match status" value="1"/>
</dbReference>
<feature type="domain" description="Glycoside hydrolase family 5" evidence="6">
    <location>
        <begin position="36"/>
        <end position="278"/>
    </location>
</feature>
<evidence type="ECO:0000313" key="7">
    <source>
        <dbReference type="EMBL" id="KAF7632225.1"/>
    </source>
</evidence>
<dbReference type="GO" id="GO:0004553">
    <property type="term" value="F:hydrolase activity, hydrolyzing O-glycosyl compounds"/>
    <property type="evidence" value="ECO:0007669"/>
    <property type="project" value="InterPro"/>
</dbReference>
<dbReference type="PANTHER" id="PTHR34142">
    <property type="entry name" value="ENDO-BETA-1,4-GLUCANASE A"/>
    <property type="match status" value="1"/>
</dbReference>
<comment type="caution">
    <text evidence="7">The sequence shown here is derived from an EMBL/GenBank/DDBJ whole genome shotgun (WGS) entry which is preliminary data.</text>
</comment>
<keyword evidence="2 4" id="KW-0378">Hydrolase</keyword>
<keyword evidence="8" id="KW-1185">Reference proteome</keyword>
<dbReference type="InterPro" id="IPR017853">
    <property type="entry name" value="GH"/>
</dbReference>
<evidence type="ECO:0000256" key="4">
    <source>
        <dbReference type="RuleBase" id="RU361153"/>
    </source>
</evidence>
<dbReference type="Proteomes" id="UP000605970">
    <property type="component" value="Unassembled WGS sequence"/>
</dbReference>
<dbReference type="SUPFAM" id="SSF51445">
    <property type="entry name" value="(Trans)glycosidases"/>
    <property type="match status" value="1"/>
</dbReference>
<organism evidence="7 8">
    <name type="scientific">Meloidogyne graminicola</name>
    <dbReference type="NCBI Taxonomy" id="189291"/>
    <lineage>
        <taxon>Eukaryota</taxon>
        <taxon>Metazoa</taxon>
        <taxon>Ecdysozoa</taxon>
        <taxon>Nematoda</taxon>
        <taxon>Chromadorea</taxon>
        <taxon>Rhabditida</taxon>
        <taxon>Tylenchina</taxon>
        <taxon>Tylenchomorpha</taxon>
        <taxon>Tylenchoidea</taxon>
        <taxon>Meloidogynidae</taxon>
        <taxon>Meloidogyninae</taxon>
        <taxon>Meloidogyne</taxon>
    </lineage>
</organism>
<dbReference type="AlphaFoldDB" id="A0A8S9ZG19"/>
<dbReference type="PANTHER" id="PTHR34142:SF1">
    <property type="entry name" value="GLYCOSIDE HYDROLASE FAMILY 5 DOMAIN-CONTAINING PROTEIN"/>
    <property type="match status" value="1"/>
</dbReference>
<evidence type="ECO:0000256" key="2">
    <source>
        <dbReference type="ARBA" id="ARBA00022801"/>
    </source>
</evidence>
<evidence type="ECO:0000256" key="5">
    <source>
        <dbReference type="SAM" id="SignalP"/>
    </source>
</evidence>
<feature type="signal peptide" evidence="5">
    <location>
        <begin position="1"/>
        <end position="18"/>
    </location>
</feature>
<reference evidence="7" key="1">
    <citation type="journal article" date="2020" name="Ecol. Evol.">
        <title>Genome structure and content of the rice root-knot nematode (Meloidogyne graminicola).</title>
        <authorList>
            <person name="Phan N.T."/>
            <person name="Danchin E.G.J."/>
            <person name="Klopp C."/>
            <person name="Perfus-Barbeoch L."/>
            <person name="Kozlowski D.K."/>
            <person name="Koutsovoulos G.D."/>
            <person name="Lopez-Roques C."/>
            <person name="Bouchez O."/>
            <person name="Zahm M."/>
            <person name="Besnard G."/>
            <person name="Bellafiore S."/>
        </authorList>
    </citation>
    <scope>NUCLEOTIDE SEQUENCE</scope>
    <source>
        <strain evidence="7">VN-18</strain>
    </source>
</reference>
<protein>
    <submittedName>
        <fullName evidence="7">Cellulase domain-containing protein</fullName>
    </submittedName>
</protein>
<keyword evidence="5" id="KW-0732">Signal</keyword>
<dbReference type="OrthoDB" id="17181at2759"/>
<dbReference type="InterPro" id="IPR018087">
    <property type="entry name" value="Glyco_hydro_5_CS"/>
</dbReference>
<evidence type="ECO:0000313" key="8">
    <source>
        <dbReference type="Proteomes" id="UP000605970"/>
    </source>
</evidence>
<gene>
    <name evidence="7" type="ORF">Mgra_00008344</name>
</gene>
<evidence type="ECO:0000256" key="1">
    <source>
        <dbReference type="ARBA" id="ARBA00005641"/>
    </source>
</evidence>
<accession>A0A8S9ZG19</accession>
<dbReference type="PROSITE" id="PS00659">
    <property type="entry name" value="GLYCOSYL_HYDROL_F5"/>
    <property type="match status" value="1"/>
</dbReference>
<evidence type="ECO:0000259" key="6">
    <source>
        <dbReference type="Pfam" id="PF00150"/>
    </source>
</evidence>
<comment type="similarity">
    <text evidence="1 4">Belongs to the glycosyl hydrolase 5 (cellulase A) family.</text>
</comment>
<feature type="chain" id="PRO_5035901642" evidence="5">
    <location>
        <begin position="19"/>
        <end position="329"/>
    </location>
</feature>
<evidence type="ECO:0000256" key="3">
    <source>
        <dbReference type="ARBA" id="ARBA00023295"/>
    </source>
</evidence>
<dbReference type="EMBL" id="JABEBT010000108">
    <property type="protein sequence ID" value="KAF7632225.1"/>
    <property type="molecule type" value="Genomic_DNA"/>
</dbReference>
<keyword evidence="3 4" id="KW-0326">Glycosidase</keyword>
<name>A0A8S9ZG19_9BILA</name>
<sequence>MGFVTFVILFIFFKELNGASPPFGQLSVKGTKVYGSNNQPVVLAGMSLFWAQWSEGSVFYTANTVQSLKCNWNANVVRAATGVENGGYLSNPSAEQAKVETVIKAAIAQGIYVIVDWHDHNAQNHVDQAIKFFTYIAQTYGNNPNIIYETFNEPLQIDWNIVKSYHEKVVAAIRKYDKKNLIVLGTTTWSQDVDIAAANPVSGSNLCYTLHFYAASHKQELRNKAQAALNKGACLFVTEYGTVDASGGGSVDVASSNQWWSFLDSNKISYANWALDNKAEGAAALTPGTTPAQVGDDSRLTTSGKLVKNKLKSMKNGLFKLLWLEIIKK</sequence>
<dbReference type="Gene3D" id="3.20.20.80">
    <property type="entry name" value="Glycosidases"/>
    <property type="match status" value="1"/>
</dbReference>